<dbReference type="Pfam" id="PF03798">
    <property type="entry name" value="TRAM_LAG1_CLN8"/>
    <property type="match status" value="1"/>
</dbReference>
<keyword evidence="3" id="KW-0813">Transport</keyword>
<feature type="compositionally biased region" description="Basic and acidic residues" evidence="9">
    <location>
        <begin position="399"/>
        <end position="408"/>
    </location>
</feature>
<feature type="transmembrane region" description="Helical" evidence="10">
    <location>
        <begin position="259"/>
        <end position="281"/>
    </location>
</feature>
<dbReference type="GO" id="GO:0005789">
    <property type="term" value="C:endoplasmic reticulum membrane"/>
    <property type="evidence" value="ECO:0007669"/>
    <property type="project" value="TreeGrafter"/>
</dbReference>
<evidence type="ECO:0000313" key="12">
    <source>
        <dbReference type="EMBL" id="CAD6195420.1"/>
    </source>
</evidence>
<dbReference type="Proteomes" id="UP000835052">
    <property type="component" value="Unassembled WGS sequence"/>
</dbReference>
<evidence type="ECO:0000256" key="1">
    <source>
        <dbReference type="ARBA" id="ARBA00004141"/>
    </source>
</evidence>
<comment type="subcellular location">
    <subcellularLocation>
        <location evidence="1">Membrane</location>
        <topology evidence="1">Multi-pass membrane protein</topology>
    </subcellularLocation>
</comment>
<gene>
    <name evidence="12" type="ORF">CAUJ_LOCUS11339</name>
</gene>
<protein>
    <recommendedName>
        <fullName evidence="11">TLC domain-containing protein</fullName>
    </recommendedName>
</protein>
<keyword evidence="6 10" id="KW-1133">Transmembrane helix</keyword>
<feature type="transmembrane region" description="Helical" evidence="10">
    <location>
        <begin position="293"/>
        <end position="317"/>
    </location>
</feature>
<dbReference type="OrthoDB" id="3053196at2759"/>
<comment type="caution">
    <text evidence="12">The sequence shown here is derived from an EMBL/GenBank/DDBJ whole genome shotgun (WGS) entry which is preliminary data.</text>
</comment>
<keyword evidence="5" id="KW-0653">Protein transport</keyword>
<feature type="compositionally biased region" description="Basic residues" evidence="9">
    <location>
        <begin position="1"/>
        <end position="29"/>
    </location>
</feature>
<evidence type="ECO:0000256" key="9">
    <source>
        <dbReference type="SAM" id="MobiDB-lite"/>
    </source>
</evidence>
<dbReference type="PROSITE" id="PS50922">
    <property type="entry name" value="TLC"/>
    <property type="match status" value="1"/>
</dbReference>
<proteinExistence type="inferred from homology"/>
<reference evidence="12" key="1">
    <citation type="submission" date="2020-10" db="EMBL/GenBank/DDBJ databases">
        <authorList>
            <person name="Kikuchi T."/>
        </authorList>
    </citation>
    <scope>NUCLEOTIDE SEQUENCE</scope>
    <source>
        <strain evidence="12">NKZ352</strain>
    </source>
</reference>
<evidence type="ECO:0000256" key="7">
    <source>
        <dbReference type="ARBA" id="ARBA00023136"/>
    </source>
</evidence>
<comment type="similarity">
    <text evidence="2">Belongs to the TRAM family.</text>
</comment>
<dbReference type="AlphaFoldDB" id="A0A8S1HQS8"/>
<name>A0A8S1HQS8_9PELO</name>
<feature type="transmembrane region" description="Helical" evidence="10">
    <location>
        <begin position="65"/>
        <end position="88"/>
    </location>
</feature>
<evidence type="ECO:0000256" key="2">
    <source>
        <dbReference type="ARBA" id="ARBA00005999"/>
    </source>
</evidence>
<evidence type="ECO:0000256" key="10">
    <source>
        <dbReference type="SAM" id="Phobius"/>
    </source>
</evidence>
<feature type="transmembrane region" description="Helical" evidence="10">
    <location>
        <begin position="337"/>
        <end position="361"/>
    </location>
</feature>
<sequence length="408" mass="47152">MEKRNTSRNHIRRSMGCSKKGRTSGKKTKAMVEARRGGGARHKKATPPILSHDFVIQNHGDIMSCILMVFIVGLMFPLTSPLAAVFIAPQYNETTIMPSENSQYEVTGYRNGILDVASIIFYTIAWVVIHAILQEYVLDKLQRKAHLSKASNFKFTESGHMLAFSIYSVAHALHILQEYVQGYGDFKRIWIGYPEEHRWMSSGYKMFFIFQISYWLHQFPEFYFQKLKKDEIRQKTFISVLHILFITAAYFMNFTRIGVALLLLEYTSQAVFHFARLSHFLDKKTISKPVFKLWNVVFVLARIGSAVLAVMTFWYGLRQVESPYVDPSTGNFNTTFVRLNILLLILLLQLFQLWSFVTFHLTKYKESNKKKGDKKPAAQPIAPKKKQRNEDSQSESESLDPKTAKKKN</sequence>
<evidence type="ECO:0000313" key="13">
    <source>
        <dbReference type="Proteomes" id="UP000835052"/>
    </source>
</evidence>
<keyword evidence="7 8" id="KW-0472">Membrane</keyword>
<evidence type="ECO:0000256" key="3">
    <source>
        <dbReference type="ARBA" id="ARBA00022448"/>
    </source>
</evidence>
<keyword evidence="4 8" id="KW-0812">Transmembrane</keyword>
<evidence type="ECO:0000256" key="5">
    <source>
        <dbReference type="ARBA" id="ARBA00022927"/>
    </source>
</evidence>
<dbReference type="GO" id="GO:0006616">
    <property type="term" value="P:SRP-dependent cotranslational protein targeting to membrane, translocation"/>
    <property type="evidence" value="ECO:0007669"/>
    <property type="project" value="InterPro"/>
</dbReference>
<feature type="transmembrane region" description="Helical" evidence="10">
    <location>
        <begin position="119"/>
        <end position="138"/>
    </location>
</feature>
<evidence type="ECO:0000259" key="11">
    <source>
        <dbReference type="PROSITE" id="PS50922"/>
    </source>
</evidence>
<dbReference type="InterPro" id="IPR016447">
    <property type="entry name" value="Translocation_assoc_membrane"/>
</dbReference>
<organism evidence="12 13">
    <name type="scientific">Caenorhabditis auriculariae</name>
    <dbReference type="NCBI Taxonomy" id="2777116"/>
    <lineage>
        <taxon>Eukaryota</taxon>
        <taxon>Metazoa</taxon>
        <taxon>Ecdysozoa</taxon>
        <taxon>Nematoda</taxon>
        <taxon>Chromadorea</taxon>
        <taxon>Rhabditida</taxon>
        <taxon>Rhabditina</taxon>
        <taxon>Rhabditomorpha</taxon>
        <taxon>Rhabditoidea</taxon>
        <taxon>Rhabditidae</taxon>
        <taxon>Peloderinae</taxon>
        <taxon>Caenorhabditis</taxon>
    </lineage>
</organism>
<dbReference type="SMART" id="SM00724">
    <property type="entry name" value="TLC"/>
    <property type="match status" value="1"/>
</dbReference>
<feature type="region of interest" description="Disordered" evidence="9">
    <location>
        <begin position="1"/>
        <end position="44"/>
    </location>
</feature>
<evidence type="ECO:0000256" key="6">
    <source>
        <dbReference type="ARBA" id="ARBA00022989"/>
    </source>
</evidence>
<feature type="compositionally biased region" description="Basic and acidic residues" evidence="9">
    <location>
        <begin position="366"/>
        <end position="376"/>
    </location>
</feature>
<feature type="transmembrane region" description="Helical" evidence="10">
    <location>
        <begin position="236"/>
        <end position="253"/>
    </location>
</feature>
<evidence type="ECO:0000256" key="8">
    <source>
        <dbReference type="PROSITE-ProRule" id="PRU00205"/>
    </source>
</evidence>
<feature type="domain" description="TLC" evidence="11">
    <location>
        <begin position="153"/>
        <end position="367"/>
    </location>
</feature>
<feature type="region of interest" description="Disordered" evidence="9">
    <location>
        <begin position="366"/>
        <end position="408"/>
    </location>
</feature>
<dbReference type="PANTHER" id="PTHR12371:SF11">
    <property type="entry name" value="TRANSLOCATING CHAIN-ASSOCIATED MEMBRANE PROTEIN"/>
    <property type="match status" value="1"/>
</dbReference>
<accession>A0A8S1HQS8</accession>
<evidence type="ECO:0000256" key="4">
    <source>
        <dbReference type="ARBA" id="ARBA00022692"/>
    </source>
</evidence>
<dbReference type="EMBL" id="CAJGYM010000055">
    <property type="protein sequence ID" value="CAD6195420.1"/>
    <property type="molecule type" value="Genomic_DNA"/>
</dbReference>
<dbReference type="PIRSF" id="PIRSF005449">
    <property type="entry name" value="Translocation_assoc_membrane"/>
    <property type="match status" value="1"/>
</dbReference>
<keyword evidence="13" id="KW-1185">Reference proteome</keyword>
<dbReference type="GO" id="GO:0045048">
    <property type="term" value="P:protein insertion into ER membrane"/>
    <property type="evidence" value="ECO:0007669"/>
    <property type="project" value="TreeGrafter"/>
</dbReference>
<dbReference type="InterPro" id="IPR006634">
    <property type="entry name" value="TLC-dom"/>
</dbReference>
<dbReference type="PANTHER" id="PTHR12371">
    <property type="entry name" value="TRANSLOCATION ASSOCIATED MEMBRANE PROTEIN"/>
    <property type="match status" value="1"/>
</dbReference>